<keyword evidence="1" id="KW-0472">Membrane</keyword>
<evidence type="ECO:0000313" key="3">
    <source>
        <dbReference type="Proteomes" id="UP000218702"/>
    </source>
</evidence>
<dbReference type="Proteomes" id="UP000218702">
    <property type="component" value="Chromosome"/>
</dbReference>
<keyword evidence="3" id="KW-1185">Reference proteome</keyword>
<reference evidence="2 3" key="1">
    <citation type="submission" date="2017-06" db="EMBL/GenBank/DDBJ databases">
        <title>Genome sequencing of cyanobaciteial culture collection at National Institute for Environmental Studies (NIES).</title>
        <authorList>
            <person name="Hirose Y."/>
            <person name="Shimura Y."/>
            <person name="Fujisawa T."/>
            <person name="Nakamura Y."/>
            <person name="Kawachi M."/>
        </authorList>
    </citation>
    <scope>NUCLEOTIDE SEQUENCE [LARGE SCALE GENOMIC DNA]</scope>
    <source>
        <strain evidence="2 3">NIES-806</strain>
    </source>
</reference>
<sequence length="107" mass="12296">MINHYSIQWIEAWCLENGWTDLFVERRGNYWAFPPGGVMPEPIPMNVLRVIKEENGLTNQEIYWACAAISTTILAVIYTFLWKCPVPLVLSFAFNAVTVAQFEPEDV</sequence>
<evidence type="ECO:0000256" key="1">
    <source>
        <dbReference type="SAM" id="Phobius"/>
    </source>
</evidence>
<accession>A0A1Z4V9S5</accession>
<protein>
    <submittedName>
        <fullName evidence="2">Uncharacterized protein</fullName>
    </submittedName>
</protein>
<evidence type="ECO:0000313" key="2">
    <source>
        <dbReference type="EMBL" id="BAZ88257.1"/>
    </source>
</evidence>
<gene>
    <name evidence="2" type="ORF">NIES806_44930</name>
</gene>
<dbReference type="EMBL" id="AP018316">
    <property type="protein sequence ID" value="BAZ88257.1"/>
    <property type="molecule type" value="Genomic_DNA"/>
</dbReference>
<dbReference type="OrthoDB" id="560556at2"/>
<name>A0A1Z4V9S5_9CYAN</name>
<keyword evidence="1" id="KW-0812">Transmembrane</keyword>
<dbReference type="KEGG" id="dcm:NIES806_44930"/>
<feature type="transmembrane region" description="Helical" evidence="1">
    <location>
        <begin position="62"/>
        <end position="81"/>
    </location>
</feature>
<proteinExistence type="predicted"/>
<keyword evidence="1" id="KW-1133">Transmembrane helix</keyword>
<organism evidence="2 3">
    <name type="scientific">Dolichospermum compactum NIES-806</name>
    <dbReference type="NCBI Taxonomy" id="1973481"/>
    <lineage>
        <taxon>Bacteria</taxon>
        <taxon>Bacillati</taxon>
        <taxon>Cyanobacteriota</taxon>
        <taxon>Cyanophyceae</taxon>
        <taxon>Nostocales</taxon>
        <taxon>Aphanizomenonaceae</taxon>
        <taxon>Dolichospermum</taxon>
        <taxon>Dolichospermum compactum</taxon>
    </lineage>
</organism>
<dbReference type="RefSeq" id="WP_096670727.1">
    <property type="nucleotide sequence ID" value="NZ_AP018316.1"/>
</dbReference>
<dbReference type="AlphaFoldDB" id="A0A1Z4V9S5"/>